<dbReference type="Proteomes" id="UP000027121">
    <property type="component" value="Chromosome"/>
</dbReference>
<dbReference type="InterPro" id="IPR007863">
    <property type="entry name" value="Peptidase_M16_C"/>
</dbReference>
<proteinExistence type="predicted"/>
<reference evidence="4 5" key="1">
    <citation type="journal article" date="2014" name="Genome Announc.">
        <title>Genome Sequence of Pseudomonas sp. Strain P482, a Tomato Rhizosphere Isolate with Broad-Spectrum Antimicrobial Activity.</title>
        <authorList>
            <person name="Krzyzanowska D.M."/>
            <person name="Ossowicki A."/>
            <person name="Jafra S."/>
        </authorList>
    </citation>
    <scope>NUCLEOTIDE SEQUENCE [LARGE SCALE GENOMIC DNA]</scope>
    <source>
        <strain evidence="4 5">P482</strain>
    </source>
</reference>
<dbReference type="GeneID" id="98281004"/>
<sequence>MNKLKRYLLPALLVMASATSHAQSQSAPLELESLKTTGTLAINPQLPIESWQTPQGSKVLFVRNNQLPMFDLQVVFAAGSARDDGAAGLAQLTLSMLDEGTVERDALQIAEDFDEVGAIFNKQALRDSAAVTLRSLSSQEQRSKAVGLLAEVLGKPQLAEDKLPQIKDQLTSLLTQRQQHATYKAHDLLYQHAFANHPYASNSIGTVQAIESLTIADVRAFHQSAFSAGNALITLVGDLSLEQAEAIASHISAALPQGPALWPLPVPASFEPEIYHLEHPGTQALLLFAIPGINARDPDAPALTLANLILGGPGATSRLFNELRSQRGLTYAASSRLIQHPASGIWTFTTQVQARYRDATMALLEQLLTDYAVQGPTAQEFEDAKQKLRGNYLLGSVSNQQISDILRFTGFNQLPLDSRQAFLKKVQALTLDQLKVALKNHLKLDKLVQISVGPTVEQDALPESKPATG</sequence>
<dbReference type="KEGG" id="pdw:BV82_2526"/>
<dbReference type="PANTHER" id="PTHR11851">
    <property type="entry name" value="METALLOPROTEASE"/>
    <property type="match status" value="1"/>
</dbReference>
<evidence type="ECO:0000313" key="5">
    <source>
        <dbReference type="Proteomes" id="UP000027121"/>
    </source>
</evidence>
<dbReference type="InterPro" id="IPR011249">
    <property type="entry name" value="Metalloenz_LuxS/M16"/>
</dbReference>
<reference evidence="4 5" key="2">
    <citation type="journal article" date="2016" name="Front. Microbiol.">
        <title>When Genome-Based Approach Meets the 'Old but Good': Revealing Genes Involved in the Antibacterial Activity of Pseudomonas sp. P482 against Soft Rot Pathogens.</title>
        <authorList>
            <person name="Krzyzanowska D.M."/>
            <person name="Ossowicki A."/>
            <person name="Rajewska M."/>
            <person name="Maciag T."/>
            <person name="Jablonska M."/>
            <person name="Obuchowski M."/>
            <person name="Heeb S."/>
            <person name="Jafra S."/>
        </authorList>
    </citation>
    <scope>NUCLEOTIDE SEQUENCE [LARGE SCALE GENOMIC DNA]</scope>
    <source>
        <strain evidence="4 5">P482</strain>
    </source>
</reference>
<evidence type="ECO:0000259" key="3">
    <source>
        <dbReference type="Pfam" id="PF05193"/>
    </source>
</evidence>
<dbReference type="Pfam" id="PF05193">
    <property type="entry name" value="Peptidase_M16_C"/>
    <property type="match status" value="1"/>
</dbReference>
<accession>A0AAP0SIT0</accession>
<dbReference type="RefSeq" id="WP_010222185.1">
    <property type="nucleotide sequence ID" value="NZ_CP071706.1"/>
</dbReference>
<protein>
    <submittedName>
        <fullName evidence="4">Insulinase family protein</fullName>
    </submittedName>
</protein>
<feature type="chain" id="PRO_5042956653" evidence="1">
    <location>
        <begin position="23"/>
        <end position="469"/>
    </location>
</feature>
<evidence type="ECO:0000259" key="2">
    <source>
        <dbReference type="Pfam" id="PF00675"/>
    </source>
</evidence>
<evidence type="ECO:0000313" key="4">
    <source>
        <dbReference type="EMBL" id="KDN99316.1"/>
    </source>
</evidence>
<dbReference type="AlphaFoldDB" id="A0AAP0SIT0"/>
<dbReference type="PANTHER" id="PTHR11851:SF224">
    <property type="entry name" value="PROCESSING PROTEASE"/>
    <property type="match status" value="1"/>
</dbReference>
<name>A0AAP0SIT0_9PSED</name>
<feature type="domain" description="Peptidase M16 N-terminal" evidence="2">
    <location>
        <begin position="62"/>
        <end position="205"/>
    </location>
</feature>
<dbReference type="GO" id="GO:0046872">
    <property type="term" value="F:metal ion binding"/>
    <property type="evidence" value="ECO:0007669"/>
    <property type="project" value="InterPro"/>
</dbReference>
<dbReference type="SUPFAM" id="SSF63411">
    <property type="entry name" value="LuxS/MPP-like metallohydrolase"/>
    <property type="match status" value="2"/>
</dbReference>
<feature type="signal peptide" evidence="1">
    <location>
        <begin position="1"/>
        <end position="22"/>
    </location>
</feature>
<feature type="domain" description="Peptidase M16 C-terminal" evidence="3">
    <location>
        <begin position="212"/>
        <end position="388"/>
    </location>
</feature>
<gene>
    <name evidence="4" type="ORF">BV82_2526</name>
</gene>
<dbReference type="Pfam" id="PF00675">
    <property type="entry name" value="Peptidase_M16"/>
    <property type="match status" value="1"/>
</dbReference>
<dbReference type="EMBL" id="CP071706">
    <property type="protein sequence ID" value="KDN99316.1"/>
    <property type="molecule type" value="Genomic_DNA"/>
</dbReference>
<evidence type="ECO:0000256" key="1">
    <source>
        <dbReference type="SAM" id="SignalP"/>
    </source>
</evidence>
<organism evidence="4 5">
    <name type="scientific">Pseudomonas donghuensis</name>
    <dbReference type="NCBI Taxonomy" id="1163398"/>
    <lineage>
        <taxon>Bacteria</taxon>
        <taxon>Pseudomonadati</taxon>
        <taxon>Pseudomonadota</taxon>
        <taxon>Gammaproteobacteria</taxon>
        <taxon>Pseudomonadales</taxon>
        <taxon>Pseudomonadaceae</taxon>
        <taxon>Pseudomonas</taxon>
    </lineage>
</organism>
<keyword evidence="5" id="KW-1185">Reference proteome</keyword>
<dbReference type="InterPro" id="IPR050361">
    <property type="entry name" value="MPP/UQCRC_Complex"/>
</dbReference>
<dbReference type="InterPro" id="IPR011765">
    <property type="entry name" value="Pept_M16_N"/>
</dbReference>
<keyword evidence="1" id="KW-0732">Signal</keyword>
<dbReference type="Gene3D" id="3.30.830.10">
    <property type="entry name" value="Metalloenzyme, LuxS/M16 peptidase-like"/>
    <property type="match status" value="2"/>
</dbReference>